<dbReference type="CDD" id="cd17536">
    <property type="entry name" value="REC_YesN-like"/>
    <property type="match status" value="1"/>
</dbReference>
<evidence type="ECO:0000313" key="7">
    <source>
        <dbReference type="EMBL" id="MFC7150855.1"/>
    </source>
</evidence>
<organism evidence="7 8">
    <name type="scientific">Cohnella cellulosilytica</name>
    <dbReference type="NCBI Taxonomy" id="986710"/>
    <lineage>
        <taxon>Bacteria</taxon>
        <taxon>Bacillati</taxon>
        <taxon>Bacillota</taxon>
        <taxon>Bacilli</taxon>
        <taxon>Bacillales</taxon>
        <taxon>Paenibacillaceae</taxon>
        <taxon>Cohnella</taxon>
    </lineage>
</organism>
<dbReference type="InterPro" id="IPR018060">
    <property type="entry name" value="HTH_AraC"/>
</dbReference>
<feature type="modified residue" description="4-aspartylphosphate" evidence="4">
    <location>
        <position position="55"/>
    </location>
</feature>
<dbReference type="SUPFAM" id="SSF52172">
    <property type="entry name" value="CheY-like"/>
    <property type="match status" value="1"/>
</dbReference>
<dbReference type="RefSeq" id="WP_378053112.1">
    <property type="nucleotide sequence ID" value="NZ_JBHMDN010000073.1"/>
</dbReference>
<evidence type="ECO:0000259" key="5">
    <source>
        <dbReference type="PROSITE" id="PS01124"/>
    </source>
</evidence>
<reference evidence="8" key="1">
    <citation type="journal article" date="2019" name="Int. J. Syst. Evol. Microbiol.">
        <title>The Global Catalogue of Microorganisms (GCM) 10K type strain sequencing project: providing services to taxonomists for standard genome sequencing and annotation.</title>
        <authorList>
            <consortium name="The Broad Institute Genomics Platform"/>
            <consortium name="The Broad Institute Genome Sequencing Center for Infectious Disease"/>
            <person name="Wu L."/>
            <person name="Ma J."/>
        </authorList>
    </citation>
    <scope>NUCLEOTIDE SEQUENCE [LARGE SCALE GENOMIC DNA]</scope>
    <source>
        <strain evidence="8">KCTC 12907</strain>
    </source>
</reference>
<dbReference type="InterPro" id="IPR001789">
    <property type="entry name" value="Sig_transdc_resp-reg_receiver"/>
</dbReference>
<dbReference type="InterPro" id="IPR018062">
    <property type="entry name" value="HTH_AraC-typ_CS"/>
</dbReference>
<evidence type="ECO:0000256" key="3">
    <source>
        <dbReference type="ARBA" id="ARBA00023163"/>
    </source>
</evidence>
<evidence type="ECO:0000313" key="8">
    <source>
        <dbReference type="Proteomes" id="UP001596378"/>
    </source>
</evidence>
<evidence type="ECO:0000259" key="6">
    <source>
        <dbReference type="PROSITE" id="PS50110"/>
    </source>
</evidence>
<dbReference type="PROSITE" id="PS00041">
    <property type="entry name" value="HTH_ARAC_FAMILY_1"/>
    <property type="match status" value="1"/>
</dbReference>
<dbReference type="InterPro" id="IPR011006">
    <property type="entry name" value="CheY-like_superfamily"/>
</dbReference>
<dbReference type="SMART" id="SM00342">
    <property type="entry name" value="HTH_ARAC"/>
    <property type="match status" value="1"/>
</dbReference>
<proteinExistence type="predicted"/>
<dbReference type="Gene3D" id="1.10.10.60">
    <property type="entry name" value="Homeodomain-like"/>
    <property type="match status" value="2"/>
</dbReference>
<comment type="caution">
    <text evidence="7">The sequence shown here is derived from an EMBL/GenBank/DDBJ whole genome shotgun (WGS) entry which is preliminary data.</text>
</comment>
<name>A0ABW2FFY2_9BACL</name>
<dbReference type="PROSITE" id="PS01124">
    <property type="entry name" value="HTH_ARAC_FAMILY_2"/>
    <property type="match status" value="1"/>
</dbReference>
<sequence length="267" mass="30668">MYKVLLAEDEDMIRNGIKYSIDWLEVDCVVVGEACNGEEGLEKIRELRPDIVLTDINMPIMDGIAMIEQGQKLHTFSSIIISGYNEFHLAKQALHLGVSDFLVKPLEEEQLIKALESAKSKVELMLKYEKIASRSEEAADELPAVALPDDKLKTSKHVAKMIEYVQENYHRKISIHHLVNLLDISASYLNQKFKAETSYTFNDFLNRYRIHKAMELLKAGDGKVYTIAQDCGFSDYKYFISIFKKYANCTPSQYQEFCDRQSFRGEP</sequence>
<evidence type="ECO:0000256" key="2">
    <source>
        <dbReference type="ARBA" id="ARBA00023125"/>
    </source>
</evidence>
<dbReference type="PROSITE" id="PS50110">
    <property type="entry name" value="RESPONSE_REGULATORY"/>
    <property type="match status" value="1"/>
</dbReference>
<feature type="domain" description="Response regulatory" evidence="6">
    <location>
        <begin position="3"/>
        <end position="119"/>
    </location>
</feature>
<evidence type="ECO:0000256" key="1">
    <source>
        <dbReference type="ARBA" id="ARBA00023015"/>
    </source>
</evidence>
<dbReference type="SUPFAM" id="SSF46689">
    <property type="entry name" value="Homeodomain-like"/>
    <property type="match status" value="2"/>
</dbReference>
<keyword evidence="2" id="KW-0238">DNA-binding</keyword>
<dbReference type="SMART" id="SM00448">
    <property type="entry name" value="REC"/>
    <property type="match status" value="1"/>
</dbReference>
<dbReference type="Pfam" id="PF00072">
    <property type="entry name" value="Response_reg"/>
    <property type="match status" value="1"/>
</dbReference>
<protein>
    <submittedName>
        <fullName evidence="7">Response regulator</fullName>
    </submittedName>
</protein>
<dbReference type="InterPro" id="IPR009057">
    <property type="entry name" value="Homeodomain-like_sf"/>
</dbReference>
<dbReference type="InterPro" id="IPR020449">
    <property type="entry name" value="Tscrpt_reg_AraC-type_HTH"/>
</dbReference>
<dbReference type="Gene3D" id="3.40.50.2300">
    <property type="match status" value="1"/>
</dbReference>
<keyword evidence="4" id="KW-0597">Phosphoprotein</keyword>
<dbReference type="PRINTS" id="PR00032">
    <property type="entry name" value="HTHARAC"/>
</dbReference>
<keyword evidence="1" id="KW-0805">Transcription regulation</keyword>
<dbReference type="EMBL" id="JBHTAI010000012">
    <property type="protein sequence ID" value="MFC7150855.1"/>
    <property type="molecule type" value="Genomic_DNA"/>
</dbReference>
<keyword evidence="8" id="KW-1185">Reference proteome</keyword>
<feature type="domain" description="HTH araC/xylS-type" evidence="5">
    <location>
        <begin position="159"/>
        <end position="257"/>
    </location>
</feature>
<keyword evidence="3" id="KW-0804">Transcription</keyword>
<evidence type="ECO:0000256" key="4">
    <source>
        <dbReference type="PROSITE-ProRule" id="PRU00169"/>
    </source>
</evidence>
<gene>
    <name evidence="7" type="ORF">ACFQMJ_20160</name>
</gene>
<dbReference type="PANTHER" id="PTHR43280:SF34">
    <property type="entry name" value="ARAC-FAMILY TRANSCRIPTIONAL REGULATOR"/>
    <property type="match status" value="1"/>
</dbReference>
<dbReference type="Proteomes" id="UP001596378">
    <property type="component" value="Unassembled WGS sequence"/>
</dbReference>
<accession>A0ABW2FFY2</accession>
<dbReference type="PANTHER" id="PTHR43280">
    <property type="entry name" value="ARAC-FAMILY TRANSCRIPTIONAL REGULATOR"/>
    <property type="match status" value="1"/>
</dbReference>
<dbReference type="Pfam" id="PF12833">
    <property type="entry name" value="HTH_18"/>
    <property type="match status" value="1"/>
</dbReference>